<dbReference type="EMBL" id="AACUZB010000086">
    <property type="protein sequence ID" value="EAM4564804.1"/>
    <property type="molecule type" value="Genomic_DNA"/>
</dbReference>
<gene>
    <name evidence="2" type="ORF">EFY76_26545</name>
</gene>
<dbReference type="PANTHER" id="PTHR22916">
    <property type="entry name" value="GLYCOSYLTRANSFERASE"/>
    <property type="match status" value="1"/>
</dbReference>
<dbReference type="CDD" id="cd00761">
    <property type="entry name" value="Glyco_tranf_GTA_type"/>
    <property type="match status" value="1"/>
</dbReference>
<dbReference type="PANTHER" id="PTHR22916:SF3">
    <property type="entry name" value="UDP-GLCNAC:BETAGAL BETA-1,3-N-ACETYLGLUCOSAMINYLTRANSFERASE-LIKE PROTEIN 1"/>
    <property type="match status" value="1"/>
</dbReference>
<reference evidence="2" key="1">
    <citation type="submission" date="2018-11" db="EMBL/GenBank/DDBJ databases">
        <authorList>
            <consortium name="PulseNet: The National Subtyping Network for Foodborne Disease Surveillance"/>
            <person name="Tarr C.L."/>
            <person name="Trees E."/>
            <person name="Katz L.S."/>
            <person name="Carleton-Romer H.A."/>
            <person name="Stroika S."/>
            <person name="Kucerova Z."/>
            <person name="Roache K.F."/>
            <person name="Sabol A.L."/>
            <person name="Besser J."/>
            <person name="Gerner-Smidt P."/>
        </authorList>
    </citation>
    <scope>NUCLEOTIDE SEQUENCE</scope>
    <source>
        <strain evidence="2">PNUSAS060697</strain>
    </source>
</reference>
<proteinExistence type="predicted"/>
<keyword evidence="2" id="KW-0808">Transferase</keyword>
<comment type="caution">
    <text evidence="2">The sequence shown here is derived from an EMBL/GenBank/DDBJ whole genome shotgun (WGS) entry which is preliminary data.</text>
</comment>
<name>A0A5T2MDT1_SALER</name>
<dbReference type="Gene3D" id="3.90.550.10">
    <property type="entry name" value="Spore Coat Polysaccharide Biosynthesis Protein SpsA, Chain A"/>
    <property type="match status" value="1"/>
</dbReference>
<evidence type="ECO:0000259" key="1">
    <source>
        <dbReference type="Pfam" id="PF00535"/>
    </source>
</evidence>
<dbReference type="SUPFAM" id="SSF53448">
    <property type="entry name" value="Nucleotide-diphospho-sugar transferases"/>
    <property type="match status" value="1"/>
</dbReference>
<accession>A0A5T2MDT1</accession>
<evidence type="ECO:0000313" key="2">
    <source>
        <dbReference type="EMBL" id="EAM4564804.1"/>
    </source>
</evidence>
<protein>
    <submittedName>
        <fullName evidence="2">Glycosyltransferase</fullName>
    </submittedName>
</protein>
<dbReference type="Pfam" id="PF00535">
    <property type="entry name" value="Glycos_transf_2"/>
    <property type="match status" value="1"/>
</dbReference>
<feature type="non-terminal residue" evidence="2">
    <location>
        <position position="50"/>
    </location>
</feature>
<dbReference type="GO" id="GO:0016758">
    <property type="term" value="F:hexosyltransferase activity"/>
    <property type="evidence" value="ECO:0007669"/>
    <property type="project" value="UniProtKB-ARBA"/>
</dbReference>
<dbReference type="AlphaFoldDB" id="A0A5T2MDT1"/>
<organism evidence="2">
    <name type="scientific">Salmonella enterica</name>
    <name type="common">Salmonella choleraesuis</name>
    <dbReference type="NCBI Taxonomy" id="28901"/>
    <lineage>
        <taxon>Bacteria</taxon>
        <taxon>Pseudomonadati</taxon>
        <taxon>Pseudomonadota</taxon>
        <taxon>Gammaproteobacteria</taxon>
        <taxon>Enterobacterales</taxon>
        <taxon>Enterobacteriaceae</taxon>
        <taxon>Salmonella</taxon>
    </lineage>
</organism>
<dbReference type="InterPro" id="IPR029044">
    <property type="entry name" value="Nucleotide-diphossugar_trans"/>
</dbReference>
<sequence length="50" mass="5904">MNVFISICIPSYNRAEFLEPLLDSIYNQDYCLKNNDFEVIVCEDKSPQRD</sequence>
<feature type="domain" description="Glycosyltransferase 2-like" evidence="1">
    <location>
        <begin position="6"/>
        <end position="48"/>
    </location>
</feature>
<dbReference type="InterPro" id="IPR001173">
    <property type="entry name" value="Glyco_trans_2-like"/>
</dbReference>